<dbReference type="PROSITE" id="PS00052">
    <property type="entry name" value="RIBOSOMAL_S7"/>
    <property type="match status" value="1"/>
</dbReference>
<keyword evidence="11" id="KW-1185">Reference proteome</keyword>
<evidence type="ECO:0000259" key="9">
    <source>
        <dbReference type="Pfam" id="PF00177"/>
    </source>
</evidence>
<dbReference type="AlphaFoldDB" id="B7AS38"/>
<dbReference type="eggNOG" id="COG0049">
    <property type="taxonomic scope" value="Bacteria"/>
</dbReference>
<dbReference type="SUPFAM" id="SSF47973">
    <property type="entry name" value="Ribosomal protein S7"/>
    <property type="match status" value="1"/>
</dbReference>
<name>B7AS38_9FIRM</name>
<dbReference type="NCBIfam" id="TIGR01029">
    <property type="entry name" value="rpsG_bact"/>
    <property type="match status" value="1"/>
</dbReference>
<proteinExistence type="inferred from homology"/>
<dbReference type="InterPro" id="IPR036823">
    <property type="entry name" value="Ribosomal_uS7_dom_sf"/>
</dbReference>
<protein>
    <recommendedName>
        <fullName evidence="7">Small ribosomal subunit protein uS7</fullName>
    </recommendedName>
</protein>
<dbReference type="PANTHER" id="PTHR11205">
    <property type="entry name" value="RIBOSOMAL PROTEIN S7"/>
    <property type="match status" value="1"/>
</dbReference>
<dbReference type="GO" id="GO:0015935">
    <property type="term" value="C:small ribosomal subunit"/>
    <property type="evidence" value="ECO:0007669"/>
    <property type="project" value="InterPro"/>
</dbReference>
<keyword evidence="6 7" id="KW-0687">Ribonucleoprotein</keyword>
<feature type="domain" description="Small ribosomal subunit protein uS7" evidence="9">
    <location>
        <begin position="16"/>
        <end position="163"/>
    </location>
</feature>
<organism evidence="10 11">
    <name type="scientific">[Bacteroides] pectinophilus ATCC 43243</name>
    <dbReference type="NCBI Taxonomy" id="483218"/>
    <lineage>
        <taxon>Bacteria</taxon>
        <taxon>Bacillati</taxon>
        <taxon>Bacillota</taxon>
        <taxon>Clostridia</taxon>
        <taxon>Eubacteriales</taxon>
    </lineage>
</organism>
<gene>
    <name evidence="7" type="primary">rpsG</name>
    <name evidence="10" type="ORF">BACPEC_01893</name>
</gene>
<comment type="similarity">
    <text evidence="1 7 8">Belongs to the universal ribosomal protein uS7 family.</text>
</comment>
<dbReference type="FunFam" id="1.10.455.10:FF:000001">
    <property type="entry name" value="30S ribosomal protein S7"/>
    <property type="match status" value="1"/>
</dbReference>
<evidence type="ECO:0000256" key="1">
    <source>
        <dbReference type="ARBA" id="ARBA00007151"/>
    </source>
</evidence>
<evidence type="ECO:0000256" key="3">
    <source>
        <dbReference type="ARBA" id="ARBA00022730"/>
    </source>
</evidence>
<dbReference type="GO" id="GO:0019843">
    <property type="term" value="F:rRNA binding"/>
    <property type="evidence" value="ECO:0007669"/>
    <property type="project" value="UniProtKB-UniRule"/>
</dbReference>
<evidence type="ECO:0000256" key="6">
    <source>
        <dbReference type="ARBA" id="ARBA00023274"/>
    </source>
</evidence>
<keyword evidence="2 7" id="KW-0820">tRNA-binding</keyword>
<sequence>MSTDELIIIKEGRTVPRKGHTQKRDVLADPIYNNKVVTKLVNNIMLDGKKSIAQKIVYGAFDRVAAKTDRPALEVFEEAMNNIMPVLEVKARRIGGATYQVPIEVKPERRQTLALRWLTTFSRARGEKTMEERLANEILDAAGNTGASVKRKEEMHRMADANKAFAHYRF</sequence>
<evidence type="ECO:0000256" key="4">
    <source>
        <dbReference type="ARBA" id="ARBA00022884"/>
    </source>
</evidence>
<keyword evidence="5 7" id="KW-0689">Ribosomal protein</keyword>
<reference evidence="10 11" key="1">
    <citation type="submission" date="2008-11" db="EMBL/GenBank/DDBJ databases">
        <title>Draft genome sequence of Bacteroides pectinophilus (ATCC 43243).</title>
        <authorList>
            <person name="Sudarsanam P."/>
            <person name="Ley R."/>
            <person name="Guruge J."/>
            <person name="Turnbaugh P.J."/>
            <person name="Mahowald M."/>
            <person name="Liep D."/>
            <person name="Gordon J."/>
        </authorList>
    </citation>
    <scope>NUCLEOTIDE SEQUENCE [LARGE SCALE GENOMIC DNA]</scope>
    <source>
        <strain evidence="10 11">ATCC 43243</strain>
    </source>
</reference>
<dbReference type="GO" id="GO:0003735">
    <property type="term" value="F:structural constituent of ribosome"/>
    <property type="evidence" value="ECO:0007669"/>
    <property type="project" value="InterPro"/>
</dbReference>
<evidence type="ECO:0000256" key="7">
    <source>
        <dbReference type="HAMAP-Rule" id="MF_00480"/>
    </source>
</evidence>
<dbReference type="GO" id="GO:0000049">
    <property type="term" value="F:tRNA binding"/>
    <property type="evidence" value="ECO:0007669"/>
    <property type="project" value="UniProtKB-UniRule"/>
</dbReference>
<evidence type="ECO:0000256" key="8">
    <source>
        <dbReference type="RuleBase" id="RU003619"/>
    </source>
</evidence>
<dbReference type="GO" id="GO:0006412">
    <property type="term" value="P:translation"/>
    <property type="evidence" value="ECO:0007669"/>
    <property type="project" value="UniProtKB-UniRule"/>
</dbReference>
<dbReference type="Proteomes" id="UP000003136">
    <property type="component" value="Unassembled WGS sequence"/>
</dbReference>
<dbReference type="InterPro" id="IPR020606">
    <property type="entry name" value="Ribosomal_uS7_CS"/>
</dbReference>
<dbReference type="PIRSF" id="PIRSF002122">
    <property type="entry name" value="RPS7p_RPS7a_RPS5e_RPS7o"/>
    <property type="match status" value="1"/>
</dbReference>
<dbReference type="STRING" id="483218.BACPEC_01893"/>
<dbReference type="Gene3D" id="1.10.455.10">
    <property type="entry name" value="Ribosomal protein S7 domain"/>
    <property type="match status" value="1"/>
</dbReference>
<accession>B7AS38</accession>
<keyword evidence="4 7" id="KW-0694">RNA-binding</keyword>
<dbReference type="InterPro" id="IPR023798">
    <property type="entry name" value="Ribosomal_uS7_dom"/>
</dbReference>
<dbReference type="InterPro" id="IPR005717">
    <property type="entry name" value="Ribosomal_uS7_bac/org-type"/>
</dbReference>
<dbReference type="HOGENOM" id="CLU_072226_1_1_9"/>
<comment type="function">
    <text evidence="7">One of the primary rRNA binding proteins, it binds directly to 16S rRNA where it nucleates assembly of the head domain of the 30S subunit. Is located at the subunit interface close to the decoding center, probably blocks exit of the E-site tRNA.</text>
</comment>
<evidence type="ECO:0000256" key="5">
    <source>
        <dbReference type="ARBA" id="ARBA00022980"/>
    </source>
</evidence>
<comment type="subunit">
    <text evidence="7">Part of the 30S ribosomal subunit. Contacts proteins S9 and S11.</text>
</comment>
<reference evidence="10 11" key="2">
    <citation type="submission" date="2008-11" db="EMBL/GenBank/DDBJ databases">
        <authorList>
            <person name="Fulton L."/>
            <person name="Clifton S."/>
            <person name="Fulton B."/>
            <person name="Xu J."/>
            <person name="Minx P."/>
            <person name="Pepin K.H."/>
            <person name="Johnson M."/>
            <person name="Bhonagiri V."/>
            <person name="Nash W.E."/>
            <person name="Mardis E.R."/>
            <person name="Wilson R.K."/>
        </authorList>
    </citation>
    <scope>NUCLEOTIDE SEQUENCE [LARGE SCALE GENOMIC DNA]</scope>
    <source>
        <strain evidence="10 11">ATCC 43243</strain>
    </source>
</reference>
<evidence type="ECO:0000313" key="11">
    <source>
        <dbReference type="Proteomes" id="UP000003136"/>
    </source>
</evidence>
<evidence type="ECO:0000313" key="10">
    <source>
        <dbReference type="EMBL" id="EEC57384.1"/>
    </source>
</evidence>
<dbReference type="CDD" id="cd14869">
    <property type="entry name" value="uS7_Bacteria"/>
    <property type="match status" value="1"/>
</dbReference>
<dbReference type="InterPro" id="IPR000235">
    <property type="entry name" value="Ribosomal_uS7"/>
</dbReference>
<evidence type="ECO:0000256" key="2">
    <source>
        <dbReference type="ARBA" id="ARBA00022555"/>
    </source>
</evidence>
<dbReference type="HAMAP" id="MF_00480_B">
    <property type="entry name" value="Ribosomal_uS7_B"/>
    <property type="match status" value="1"/>
</dbReference>
<keyword evidence="3 7" id="KW-0699">rRNA-binding</keyword>
<dbReference type="Pfam" id="PF00177">
    <property type="entry name" value="Ribosomal_S7"/>
    <property type="match status" value="1"/>
</dbReference>
<dbReference type="EMBL" id="ABVQ01000036">
    <property type="protein sequence ID" value="EEC57384.1"/>
    <property type="molecule type" value="Genomic_DNA"/>
</dbReference>